<evidence type="ECO:0000313" key="3">
    <source>
        <dbReference type="Proteomes" id="UP000198729"/>
    </source>
</evidence>
<dbReference type="InterPro" id="IPR010412">
    <property type="entry name" value="DUF1007"/>
</dbReference>
<accession>A0A1G5SCM6</accession>
<evidence type="ECO:0008006" key="4">
    <source>
        <dbReference type="Google" id="ProtNLM"/>
    </source>
</evidence>
<evidence type="ECO:0000256" key="1">
    <source>
        <dbReference type="SAM" id="SignalP"/>
    </source>
</evidence>
<dbReference type="Pfam" id="PF06226">
    <property type="entry name" value="DUF1007"/>
    <property type="match status" value="1"/>
</dbReference>
<dbReference type="STRING" id="51642.NSMM_1080039"/>
<sequence>MSLKLLLGCLYFLLTTIQVCNAHPHNWVTVRSEFELNDSGHLVTASQVWRFDFFYSAILIAELANDWQQPLPKALELEARRMVTNLKSYGYFSVLSIGDRDMALPIPDRYRLQVVKDGEQEFLELSMHFQLNPHLLLKGNELIWLVFDPTYYIAYSHESVSNIEIRHPTGWQCSKQIRMPEIQEELIAYAFSLDRTQRDTDGLGEAFAEKIVIRCEPQS</sequence>
<protein>
    <recommendedName>
        <fullName evidence="4">DUF1007 family protein</fullName>
    </recommendedName>
</protein>
<dbReference type="Proteomes" id="UP000198729">
    <property type="component" value="Unassembled WGS sequence"/>
</dbReference>
<name>A0A1G5SCM6_9PROT</name>
<gene>
    <name evidence="2" type="ORF">NSMM_1080039</name>
</gene>
<feature type="chain" id="PRO_5011443201" description="DUF1007 family protein" evidence="1">
    <location>
        <begin position="23"/>
        <end position="219"/>
    </location>
</feature>
<keyword evidence="3" id="KW-1185">Reference proteome</keyword>
<feature type="signal peptide" evidence="1">
    <location>
        <begin position="1"/>
        <end position="22"/>
    </location>
</feature>
<organism evidence="2 3">
    <name type="scientific">Nitrosomonas mobilis</name>
    <dbReference type="NCBI Taxonomy" id="51642"/>
    <lineage>
        <taxon>Bacteria</taxon>
        <taxon>Pseudomonadati</taxon>
        <taxon>Pseudomonadota</taxon>
        <taxon>Betaproteobacteria</taxon>
        <taxon>Nitrosomonadales</taxon>
        <taxon>Nitrosomonadaceae</taxon>
        <taxon>Nitrosomonas</taxon>
    </lineage>
</organism>
<dbReference type="EMBL" id="FMWO01000011">
    <property type="protein sequence ID" value="SCZ84189.1"/>
    <property type="molecule type" value="Genomic_DNA"/>
</dbReference>
<proteinExistence type="predicted"/>
<reference evidence="2 3" key="1">
    <citation type="submission" date="2016-10" db="EMBL/GenBank/DDBJ databases">
        <authorList>
            <person name="de Groot N.N."/>
        </authorList>
    </citation>
    <scope>NUCLEOTIDE SEQUENCE [LARGE SCALE GENOMIC DNA]</scope>
    <source>
        <strain evidence="2">1</strain>
    </source>
</reference>
<keyword evidence="1" id="KW-0732">Signal</keyword>
<dbReference type="AlphaFoldDB" id="A0A1G5SCM6"/>
<evidence type="ECO:0000313" key="2">
    <source>
        <dbReference type="EMBL" id="SCZ84189.1"/>
    </source>
</evidence>